<accession>A0A5C3KN96</accession>
<sequence length="152" mass="15884">AAFTMTVQQSGDFIQQNGEGRYCYYPRAITATSVQADCVGTRAELSSVMQVQLRTTTTSINYFNAGLDRLGGPEWPVDDTAGKIYLCATGRGGDGSYQTICSVIRRDNDISDSPACKVEASQAVVNDGCYTPGLPPPESGGTESGPASGGPA</sequence>
<evidence type="ECO:0000313" key="2">
    <source>
        <dbReference type="EMBL" id="TFK21495.1"/>
    </source>
</evidence>
<evidence type="ECO:0000313" key="3">
    <source>
        <dbReference type="Proteomes" id="UP000307440"/>
    </source>
</evidence>
<name>A0A5C3KN96_COPMA</name>
<organism evidence="2 3">
    <name type="scientific">Coprinopsis marcescibilis</name>
    <name type="common">Agaric fungus</name>
    <name type="synonym">Psathyrella marcescibilis</name>
    <dbReference type="NCBI Taxonomy" id="230819"/>
    <lineage>
        <taxon>Eukaryota</taxon>
        <taxon>Fungi</taxon>
        <taxon>Dikarya</taxon>
        <taxon>Basidiomycota</taxon>
        <taxon>Agaricomycotina</taxon>
        <taxon>Agaricomycetes</taxon>
        <taxon>Agaricomycetidae</taxon>
        <taxon>Agaricales</taxon>
        <taxon>Agaricineae</taxon>
        <taxon>Psathyrellaceae</taxon>
        <taxon>Coprinopsis</taxon>
    </lineage>
</organism>
<keyword evidence="3" id="KW-1185">Reference proteome</keyword>
<feature type="non-terminal residue" evidence="2">
    <location>
        <position position="152"/>
    </location>
</feature>
<gene>
    <name evidence="2" type="ORF">FA15DRAFT_578233</name>
</gene>
<dbReference type="EMBL" id="ML210266">
    <property type="protein sequence ID" value="TFK21495.1"/>
    <property type="molecule type" value="Genomic_DNA"/>
</dbReference>
<dbReference type="Proteomes" id="UP000307440">
    <property type="component" value="Unassembled WGS sequence"/>
</dbReference>
<feature type="region of interest" description="Disordered" evidence="1">
    <location>
        <begin position="127"/>
        <end position="152"/>
    </location>
</feature>
<feature type="non-terminal residue" evidence="2">
    <location>
        <position position="1"/>
    </location>
</feature>
<protein>
    <submittedName>
        <fullName evidence="2">Uncharacterized protein</fullName>
    </submittedName>
</protein>
<dbReference type="AlphaFoldDB" id="A0A5C3KN96"/>
<reference evidence="2 3" key="1">
    <citation type="journal article" date="2019" name="Nat. Ecol. Evol.">
        <title>Megaphylogeny resolves global patterns of mushroom evolution.</title>
        <authorList>
            <person name="Varga T."/>
            <person name="Krizsan K."/>
            <person name="Foldi C."/>
            <person name="Dima B."/>
            <person name="Sanchez-Garcia M."/>
            <person name="Sanchez-Ramirez S."/>
            <person name="Szollosi G.J."/>
            <person name="Szarkandi J.G."/>
            <person name="Papp V."/>
            <person name="Albert L."/>
            <person name="Andreopoulos W."/>
            <person name="Angelini C."/>
            <person name="Antonin V."/>
            <person name="Barry K.W."/>
            <person name="Bougher N.L."/>
            <person name="Buchanan P."/>
            <person name="Buyck B."/>
            <person name="Bense V."/>
            <person name="Catcheside P."/>
            <person name="Chovatia M."/>
            <person name="Cooper J."/>
            <person name="Damon W."/>
            <person name="Desjardin D."/>
            <person name="Finy P."/>
            <person name="Geml J."/>
            <person name="Haridas S."/>
            <person name="Hughes K."/>
            <person name="Justo A."/>
            <person name="Karasinski D."/>
            <person name="Kautmanova I."/>
            <person name="Kiss B."/>
            <person name="Kocsube S."/>
            <person name="Kotiranta H."/>
            <person name="LaButti K.M."/>
            <person name="Lechner B.E."/>
            <person name="Liimatainen K."/>
            <person name="Lipzen A."/>
            <person name="Lukacs Z."/>
            <person name="Mihaltcheva S."/>
            <person name="Morgado L.N."/>
            <person name="Niskanen T."/>
            <person name="Noordeloos M.E."/>
            <person name="Ohm R.A."/>
            <person name="Ortiz-Santana B."/>
            <person name="Ovrebo C."/>
            <person name="Racz N."/>
            <person name="Riley R."/>
            <person name="Savchenko A."/>
            <person name="Shiryaev A."/>
            <person name="Soop K."/>
            <person name="Spirin V."/>
            <person name="Szebenyi C."/>
            <person name="Tomsovsky M."/>
            <person name="Tulloss R.E."/>
            <person name="Uehling J."/>
            <person name="Grigoriev I.V."/>
            <person name="Vagvolgyi C."/>
            <person name="Papp T."/>
            <person name="Martin F.M."/>
            <person name="Miettinen O."/>
            <person name="Hibbett D.S."/>
            <person name="Nagy L.G."/>
        </authorList>
    </citation>
    <scope>NUCLEOTIDE SEQUENCE [LARGE SCALE GENOMIC DNA]</scope>
    <source>
        <strain evidence="2 3">CBS 121175</strain>
    </source>
</reference>
<evidence type="ECO:0000256" key="1">
    <source>
        <dbReference type="SAM" id="MobiDB-lite"/>
    </source>
</evidence>
<proteinExistence type="predicted"/>
<dbReference type="OrthoDB" id="2966769at2759"/>